<keyword evidence="3" id="KW-1185">Reference proteome</keyword>
<organism evidence="2 3">
    <name type="scientific">Parthenolecanium corni</name>
    <dbReference type="NCBI Taxonomy" id="536013"/>
    <lineage>
        <taxon>Eukaryota</taxon>
        <taxon>Metazoa</taxon>
        <taxon>Ecdysozoa</taxon>
        <taxon>Arthropoda</taxon>
        <taxon>Hexapoda</taxon>
        <taxon>Insecta</taxon>
        <taxon>Pterygota</taxon>
        <taxon>Neoptera</taxon>
        <taxon>Paraneoptera</taxon>
        <taxon>Hemiptera</taxon>
        <taxon>Sternorrhyncha</taxon>
        <taxon>Coccoidea</taxon>
        <taxon>Coccidae</taxon>
        <taxon>Parthenolecanium</taxon>
    </lineage>
</organism>
<evidence type="ECO:0000313" key="2">
    <source>
        <dbReference type="EMBL" id="KAK7572127.1"/>
    </source>
</evidence>
<sequence>MATYGSRANFATTRSLRGNAPPKKQRKVRRNTNTTPTTISMGARREKVTPVTPFYTRRDSSYTQLGNRSDASVKGATERVSVEGRKDARSGREGD</sequence>
<comment type="caution">
    <text evidence="2">The sequence shown here is derived from an EMBL/GenBank/DDBJ whole genome shotgun (WGS) entry which is preliminary data.</text>
</comment>
<protein>
    <submittedName>
        <fullName evidence="2">Uncharacterized protein</fullName>
    </submittedName>
</protein>
<name>A0AAN9XX62_9HEMI</name>
<feature type="compositionally biased region" description="Basic and acidic residues" evidence="1">
    <location>
        <begin position="76"/>
        <end position="95"/>
    </location>
</feature>
<evidence type="ECO:0000256" key="1">
    <source>
        <dbReference type="SAM" id="MobiDB-lite"/>
    </source>
</evidence>
<feature type="region of interest" description="Disordered" evidence="1">
    <location>
        <begin position="1"/>
        <end position="38"/>
    </location>
</feature>
<feature type="compositionally biased region" description="Polar residues" evidence="1">
    <location>
        <begin position="61"/>
        <end position="70"/>
    </location>
</feature>
<reference evidence="2 3" key="1">
    <citation type="submission" date="2024-03" db="EMBL/GenBank/DDBJ databases">
        <title>Adaptation during the transition from Ophiocordyceps entomopathogen to insect associate is accompanied by gene loss and intensified selection.</title>
        <authorList>
            <person name="Ward C.M."/>
            <person name="Onetto C.A."/>
            <person name="Borneman A.R."/>
        </authorList>
    </citation>
    <scope>NUCLEOTIDE SEQUENCE [LARGE SCALE GENOMIC DNA]</scope>
    <source>
        <strain evidence="2">AWRI1</strain>
        <tissue evidence="2">Single Adult Female</tissue>
    </source>
</reference>
<dbReference type="Proteomes" id="UP001367676">
    <property type="component" value="Unassembled WGS sequence"/>
</dbReference>
<proteinExistence type="predicted"/>
<evidence type="ECO:0000313" key="3">
    <source>
        <dbReference type="Proteomes" id="UP001367676"/>
    </source>
</evidence>
<feature type="region of interest" description="Disordered" evidence="1">
    <location>
        <begin position="52"/>
        <end position="95"/>
    </location>
</feature>
<accession>A0AAN9XX62</accession>
<dbReference type="AlphaFoldDB" id="A0AAN9XX62"/>
<gene>
    <name evidence="2" type="ORF">V9T40_014599</name>
</gene>
<dbReference type="EMBL" id="JBBCAQ010000038">
    <property type="protein sequence ID" value="KAK7572127.1"/>
    <property type="molecule type" value="Genomic_DNA"/>
</dbReference>